<dbReference type="AlphaFoldDB" id="A0A3N4JMN3"/>
<sequence length="118" mass="13739">MNLKPEFVPDLRVSGYTSLRILGKKRRIRKNKGKREESERKPNRISYALSHRSGTERVYKDLYRLEKRKLFFEQLGILQSIIAYRTDIPPFDAELPLPISGSVSSQGLTCVINNKLRF</sequence>
<protein>
    <submittedName>
        <fullName evidence="1">Uncharacterized protein</fullName>
    </submittedName>
</protein>
<gene>
    <name evidence="1" type="ORF">L873DRAFT_1808512</name>
</gene>
<keyword evidence="2" id="KW-1185">Reference proteome</keyword>
<name>A0A3N4JMN3_9PEZI</name>
<reference evidence="1 2" key="1">
    <citation type="journal article" date="2018" name="Nat. Ecol. Evol.">
        <title>Pezizomycetes genomes reveal the molecular basis of ectomycorrhizal truffle lifestyle.</title>
        <authorList>
            <person name="Murat C."/>
            <person name="Payen T."/>
            <person name="Noel B."/>
            <person name="Kuo A."/>
            <person name="Morin E."/>
            <person name="Chen J."/>
            <person name="Kohler A."/>
            <person name="Krizsan K."/>
            <person name="Balestrini R."/>
            <person name="Da Silva C."/>
            <person name="Montanini B."/>
            <person name="Hainaut M."/>
            <person name="Levati E."/>
            <person name="Barry K.W."/>
            <person name="Belfiori B."/>
            <person name="Cichocki N."/>
            <person name="Clum A."/>
            <person name="Dockter R.B."/>
            <person name="Fauchery L."/>
            <person name="Guy J."/>
            <person name="Iotti M."/>
            <person name="Le Tacon F."/>
            <person name="Lindquist E.A."/>
            <person name="Lipzen A."/>
            <person name="Malagnac F."/>
            <person name="Mello A."/>
            <person name="Molinier V."/>
            <person name="Miyauchi S."/>
            <person name="Poulain J."/>
            <person name="Riccioni C."/>
            <person name="Rubini A."/>
            <person name="Sitrit Y."/>
            <person name="Splivallo R."/>
            <person name="Traeger S."/>
            <person name="Wang M."/>
            <person name="Zifcakova L."/>
            <person name="Wipf D."/>
            <person name="Zambonelli A."/>
            <person name="Paolocci F."/>
            <person name="Nowrousian M."/>
            <person name="Ottonello S."/>
            <person name="Baldrian P."/>
            <person name="Spatafora J.W."/>
            <person name="Henrissat B."/>
            <person name="Nagy L.G."/>
            <person name="Aury J.M."/>
            <person name="Wincker P."/>
            <person name="Grigoriev I.V."/>
            <person name="Bonfante P."/>
            <person name="Martin F.M."/>
        </authorList>
    </citation>
    <scope>NUCLEOTIDE SEQUENCE [LARGE SCALE GENOMIC DNA]</scope>
    <source>
        <strain evidence="1 2">120613-1</strain>
    </source>
</reference>
<organism evidence="1 2">
    <name type="scientific">Choiromyces venosus 120613-1</name>
    <dbReference type="NCBI Taxonomy" id="1336337"/>
    <lineage>
        <taxon>Eukaryota</taxon>
        <taxon>Fungi</taxon>
        <taxon>Dikarya</taxon>
        <taxon>Ascomycota</taxon>
        <taxon>Pezizomycotina</taxon>
        <taxon>Pezizomycetes</taxon>
        <taxon>Pezizales</taxon>
        <taxon>Tuberaceae</taxon>
        <taxon>Choiromyces</taxon>
    </lineage>
</organism>
<evidence type="ECO:0000313" key="1">
    <source>
        <dbReference type="EMBL" id="RPA98258.1"/>
    </source>
</evidence>
<dbReference type="Proteomes" id="UP000276215">
    <property type="component" value="Unassembled WGS sequence"/>
</dbReference>
<dbReference type="EMBL" id="ML120397">
    <property type="protein sequence ID" value="RPA98258.1"/>
    <property type="molecule type" value="Genomic_DNA"/>
</dbReference>
<evidence type="ECO:0000313" key="2">
    <source>
        <dbReference type="Proteomes" id="UP000276215"/>
    </source>
</evidence>
<proteinExistence type="predicted"/>
<accession>A0A3N4JMN3</accession>